<dbReference type="InParanoid" id="D6RQJ4"/>
<sequence length="501" mass="55074">MGNPYKNPDEAIRFGSSPVVHSSLPELSTTVMIDLPSPSSITDYPILHKREEDLTEDLNIDDSVTLNYLFIDPGCLEASETPMPITIPRTLFEGRLRPCREVFSTEISNEFGIEVAAGKVKFWKPMESLTVDVPADPTWSGIISEFRETFAQIPFTRSLSRALQQTFTDSDLIHIAVTASSIPKSDAHRTDPPASASRAAPDGPPAYSYVHPMIARGEYETNEGERRRSWRSITYGERHSTDIAITPRSTIPSILLGLNTIDIGAGPDGSMEFSSHESSLASSSFRLHVDSWGKTSLYNARMHWLVVNSNPSIQIGCVDTAFHKPQKTDGDFVQRVTFTHPFNAPPKVLVALSGFSLGEGTDVKNWEIRASATNVDSRGFTINIHKEGRGHGQIHWLAFPEGGVPNVTMCSGDFRFDSSSSDGNIDFEFPFRKPPLVFVALNQFKADKSRNLRIEISTSSVTGLGMNWKIRSWSNTVLTSAAASFVAIEDVGEVDAKGTTA</sequence>
<dbReference type="InterPro" id="IPR052487">
    <property type="entry name" value="Galactose-binding_lectin"/>
</dbReference>
<dbReference type="GO" id="GO:0030247">
    <property type="term" value="F:polysaccharide binding"/>
    <property type="evidence" value="ECO:0007669"/>
    <property type="project" value="TreeGrafter"/>
</dbReference>
<evidence type="ECO:0000256" key="1">
    <source>
        <dbReference type="SAM" id="MobiDB-lite"/>
    </source>
</evidence>
<dbReference type="RefSeq" id="XP_002910318.1">
    <property type="nucleotide sequence ID" value="XM_002910272.1"/>
</dbReference>
<keyword evidence="4" id="KW-1185">Reference proteome</keyword>
<gene>
    <name evidence="3" type="ORF">CC1G_15747</name>
</gene>
<proteinExistence type="predicted"/>
<dbReference type="VEuPathDB" id="FungiDB:CC1G_15747"/>
<dbReference type="OrthoDB" id="5419324at2759"/>
<comment type="caution">
    <text evidence="3">The sequence shown here is derived from an EMBL/GenBank/DDBJ whole genome shotgun (WGS) entry which is preliminary data.</text>
</comment>
<evidence type="ECO:0000259" key="2">
    <source>
        <dbReference type="Pfam" id="PF09458"/>
    </source>
</evidence>
<name>D6RQJ4_COPC7</name>
<dbReference type="HOGENOM" id="CLU_618223_0_0_1"/>
<dbReference type="Gene3D" id="2.60.40.2080">
    <property type="match status" value="3"/>
</dbReference>
<evidence type="ECO:0000313" key="4">
    <source>
        <dbReference type="Proteomes" id="UP000001861"/>
    </source>
</evidence>
<evidence type="ECO:0000313" key="3">
    <source>
        <dbReference type="EMBL" id="EFI26824.1"/>
    </source>
</evidence>
<dbReference type="GO" id="GO:0009986">
    <property type="term" value="C:cell surface"/>
    <property type="evidence" value="ECO:0007669"/>
    <property type="project" value="TreeGrafter"/>
</dbReference>
<feature type="domain" description="H-type lectin" evidence="2">
    <location>
        <begin position="334"/>
        <end position="398"/>
    </location>
</feature>
<dbReference type="EMBL" id="AACS02000011">
    <property type="protein sequence ID" value="EFI26824.1"/>
    <property type="molecule type" value="Genomic_DNA"/>
</dbReference>
<dbReference type="InterPro" id="IPR037221">
    <property type="entry name" value="H-type_lectin_dom_sf"/>
</dbReference>
<feature type="region of interest" description="Disordered" evidence="1">
    <location>
        <begin position="183"/>
        <end position="205"/>
    </location>
</feature>
<reference evidence="3 4" key="1">
    <citation type="journal article" date="2010" name="Proc. Natl. Acad. Sci. U.S.A.">
        <title>Insights into evolution of multicellular fungi from the assembled chromosomes of the mushroom Coprinopsis cinerea (Coprinus cinereus).</title>
        <authorList>
            <person name="Stajich J.E."/>
            <person name="Wilke S.K."/>
            <person name="Ahren D."/>
            <person name="Au C.H."/>
            <person name="Birren B.W."/>
            <person name="Borodovsky M."/>
            <person name="Burns C."/>
            <person name="Canback B."/>
            <person name="Casselton L.A."/>
            <person name="Cheng C.K."/>
            <person name="Deng J."/>
            <person name="Dietrich F.S."/>
            <person name="Fargo D.C."/>
            <person name="Farman M.L."/>
            <person name="Gathman A.C."/>
            <person name="Goldberg J."/>
            <person name="Guigo R."/>
            <person name="Hoegger P.J."/>
            <person name="Hooker J.B."/>
            <person name="Huggins A."/>
            <person name="James T.Y."/>
            <person name="Kamada T."/>
            <person name="Kilaru S."/>
            <person name="Kodira C."/>
            <person name="Kues U."/>
            <person name="Kupfer D."/>
            <person name="Kwan H.S."/>
            <person name="Lomsadze A."/>
            <person name="Li W."/>
            <person name="Lilly W.W."/>
            <person name="Ma L.J."/>
            <person name="Mackey A.J."/>
            <person name="Manning G."/>
            <person name="Martin F."/>
            <person name="Muraguchi H."/>
            <person name="Natvig D.O."/>
            <person name="Palmerini H."/>
            <person name="Ramesh M.A."/>
            <person name="Rehmeyer C.J."/>
            <person name="Roe B.A."/>
            <person name="Shenoy N."/>
            <person name="Stanke M."/>
            <person name="Ter-Hovhannisyan V."/>
            <person name="Tunlid A."/>
            <person name="Velagapudi R."/>
            <person name="Vision T.J."/>
            <person name="Zeng Q."/>
            <person name="Zolan M.E."/>
            <person name="Pukkila P.J."/>
        </authorList>
    </citation>
    <scope>NUCLEOTIDE SEQUENCE [LARGE SCALE GENOMIC DNA]</scope>
    <source>
        <strain evidence="4">Okayama-7 / 130 / ATCC MYA-4618 / FGSC 9003</strain>
    </source>
</reference>
<protein>
    <recommendedName>
        <fullName evidence="2">H-type lectin domain-containing protein</fullName>
    </recommendedName>
</protein>
<dbReference type="InterPro" id="IPR019019">
    <property type="entry name" value="H-type_lectin_domain"/>
</dbReference>
<dbReference type="GeneID" id="9379978"/>
<dbReference type="SUPFAM" id="SSF141086">
    <property type="entry name" value="Agglutinin HPA-like"/>
    <property type="match status" value="3"/>
</dbReference>
<dbReference type="GO" id="GO:0098609">
    <property type="term" value="P:cell-cell adhesion"/>
    <property type="evidence" value="ECO:0007669"/>
    <property type="project" value="TreeGrafter"/>
</dbReference>
<organism evidence="3 4">
    <name type="scientific">Coprinopsis cinerea (strain Okayama-7 / 130 / ATCC MYA-4618 / FGSC 9003)</name>
    <name type="common">Inky cap fungus</name>
    <name type="synonym">Hormographiella aspergillata</name>
    <dbReference type="NCBI Taxonomy" id="240176"/>
    <lineage>
        <taxon>Eukaryota</taxon>
        <taxon>Fungi</taxon>
        <taxon>Dikarya</taxon>
        <taxon>Basidiomycota</taxon>
        <taxon>Agaricomycotina</taxon>
        <taxon>Agaricomycetes</taxon>
        <taxon>Agaricomycetidae</taxon>
        <taxon>Agaricales</taxon>
        <taxon>Agaricineae</taxon>
        <taxon>Psathyrellaceae</taxon>
        <taxon>Coprinopsis</taxon>
    </lineage>
</organism>
<dbReference type="eggNOG" id="ENOG502RP86">
    <property type="taxonomic scope" value="Eukaryota"/>
</dbReference>
<dbReference type="KEGG" id="cci:CC1G_15747"/>
<feature type="domain" description="H-type lectin" evidence="2">
    <location>
        <begin position="424"/>
        <end position="488"/>
    </location>
</feature>
<dbReference type="GO" id="GO:0098636">
    <property type="term" value="C:protein complex involved in cell adhesion"/>
    <property type="evidence" value="ECO:0007669"/>
    <property type="project" value="TreeGrafter"/>
</dbReference>
<dbReference type="PANTHER" id="PTHR46938">
    <property type="entry name" value="DISCOIDIN-1 SUBUNIT A-RELATED-RELATED"/>
    <property type="match status" value="1"/>
</dbReference>
<feature type="compositionally biased region" description="Low complexity" evidence="1">
    <location>
        <begin position="192"/>
        <end position="201"/>
    </location>
</feature>
<dbReference type="Pfam" id="PF09458">
    <property type="entry name" value="H_lectin"/>
    <property type="match status" value="3"/>
</dbReference>
<dbReference type="Proteomes" id="UP000001861">
    <property type="component" value="Unassembled WGS sequence"/>
</dbReference>
<dbReference type="GO" id="GO:0046871">
    <property type="term" value="F:N-acetylgalactosamine binding"/>
    <property type="evidence" value="ECO:0007669"/>
    <property type="project" value="TreeGrafter"/>
</dbReference>
<feature type="domain" description="H-type lectin" evidence="2">
    <location>
        <begin position="249"/>
        <end position="305"/>
    </location>
</feature>
<dbReference type="AlphaFoldDB" id="D6RQJ4"/>
<accession>D6RQJ4</accession>
<dbReference type="GO" id="GO:0070492">
    <property type="term" value="F:oligosaccharide binding"/>
    <property type="evidence" value="ECO:0007669"/>
    <property type="project" value="TreeGrafter"/>
</dbReference>